<evidence type="ECO:0000256" key="8">
    <source>
        <dbReference type="ARBA" id="ARBA00023065"/>
    </source>
</evidence>
<feature type="transmembrane region" description="Helical" evidence="11">
    <location>
        <begin position="108"/>
        <end position="128"/>
    </location>
</feature>
<comment type="function">
    <text evidence="10">Slow, weak voltage-dependent S-type anion efflux channel involved in maintenance of anion homeostasis.</text>
</comment>
<name>V4KPB4_EUTSA</name>
<dbReference type="eggNOG" id="ENOG502QSGW">
    <property type="taxonomic scope" value="Eukaryota"/>
</dbReference>
<keyword evidence="6 11" id="KW-0812">Transmembrane</keyword>
<dbReference type="Gene3D" id="1.50.10.150">
    <property type="entry name" value="Voltage-dependent anion channel"/>
    <property type="match status" value="1"/>
</dbReference>
<dbReference type="GO" id="GO:0008308">
    <property type="term" value="F:voltage-gated monoatomic anion channel activity"/>
    <property type="evidence" value="ECO:0007669"/>
    <property type="project" value="InterPro"/>
</dbReference>
<keyword evidence="8" id="KW-0406">Ion transport</keyword>
<sequence length="366" mass="41504">MESLKTPSQLIQIKIDYPRRKKRYTNLADAEPIVLKSVLSSLHAGYFRISLSLCSQALLWKIMVHLHSNLPSMAFYLLWYLALATQVSLCFLYAFKCVYFSELVKEEFLHYIGVNYLYAPSISSLLLLQSAPMMKPHSVMYQTLFWVFAVPVLTLDLKLYGQWFTTEKRFLSVMANPASQVSVIANLVAARGAAEMGWKECALGLFTLGMVHYLVIFVTLYQRLPGGNNFPTTLRPVFFLFFAAPATASLAWNAICGSFDTIAKMLFFLSLFIFTSLVCRPTLLKKSIKRFNVAWWAYSFPLTFLALDSVQYAQEVNNQVASALMFIFSSISVLIFLGVMLLTVANSKRLLRRDPVLWSATAPKDK</sequence>
<dbReference type="EMBL" id="KI517881">
    <property type="protein sequence ID" value="ESQ29198.1"/>
    <property type="molecule type" value="Genomic_DNA"/>
</dbReference>
<dbReference type="InterPro" id="IPR004695">
    <property type="entry name" value="SLAC1/Mae1/Ssu1/TehA"/>
</dbReference>
<keyword evidence="9 11" id="KW-0472">Membrane</keyword>
<evidence type="ECO:0000256" key="2">
    <source>
        <dbReference type="ARBA" id="ARBA00007808"/>
    </source>
</evidence>
<evidence type="ECO:0000256" key="1">
    <source>
        <dbReference type="ARBA" id="ARBA00004651"/>
    </source>
</evidence>
<dbReference type="OMA" id="RISMSLC"/>
<comment type="subunit">
    <text evidence="3">Homotrimer.</text>
</comment>
<evidence type="ECO:0000256" key="9">
    <source>
        <dbReference type="ARBA" id="ARBA00023136"/>
    </source>
</evidence>
<dbReference type="InterPro" id="IPR038665">
    <property type="entry name" value="Voltage-dep_anion_channel_sf"/>
</dbReference>
<comment type="subcellular location">
    <subcellularLocation>
        <location evidence="1">Cell membrane</location>
        <topology evidence="1">Multi-pass membrane protein</topology>
    </subcellularLocation>
</comment>
<dbReference type="GO" id="GO:0006873">
    <property type="term" value="P:intracellular monoatomic ion homeostasis"/>
    <property type="evidence" value="ECO:0007669"/>
    <property type="project" value="InterPro"/>
</dbReference>
<dbReference type="CDD" id="cd09323">
    <property type="entry name" value="TDT_SLAC1_like"/>
    <property type="match status" value="1"/>
</dbReference>
<feature type="transmembrane region" description="Helical" evidence="11">
    <location>
        <begin position="295"/>
        <end position="314"/>
    </location>
</feature>
<keyword evidence="5" id="KW-1003">Cell membrane</keyword>
<feature type="transmembrane region" description="Helical" evidence="11">
    <location>
        <begin position="76"/>
        <end position="96"/>
    </location>
</feature>
<dbReference type="AlphaFoldDB" id="V4KPB4"/>
<evidence type="ECO:0000256" key="6">
    <source>
        <dbReference type="ARBA" id="ARBA00022692"/>
    </source>
</evidence>
<evidence type="ECO:0000256" key="4">
    <source>
        <dbReference type="ARBA" id="ARBA00022448"/>
    </source>
</evidence>
<dbReference type="Proteomes" id="UP000030689">
    <property type="component" value="Unassembled WGS sequence"/>
</dbReference>
<keyword evidence="7 11" id="KW-1133">Transmembrane helix</keyword>
<protein>
    <submittedName>
        <fullName evidence="12">Uncharacterized protein</fullName>
    </submittedName>
</protein>
<dbReference type="PANTHER" id="PTHR31269">
    <property type="entry name" value="S-TYPE ANION CHANNEL SLAH3"/>
    <property type="match status" value="1"/>
</dbReference>
<dbReference type="KEGG" id="eus:EUTSA_v10023540mg"/>
<reference evidence="12 13" key="1">
    <citation type="journal article" date="2013" name="Front. Plant Sci.">
        <title>The Reference Genome of the Halophytic Plant Eutrema salsugineum.</title>
        <authorList>
            <person name="Yang R."/>
            <person name="Jarvis D.E."/>
            <person name="Chen H."/>
            <person name="Beilstein M.A."/>
            <person name="Grimwood J."/>
            <person name="Jenkins J."/>
            <person name="Shu S."/>
            <person name="Prochnik S."/>
            <person name="Xin M."/>
            <person name="Ma C."/>
            <person name="Schmutz J."/>
            <person name="Wing R.A."/>
            <person name="Mitchell-Olds T."/>
            <person name="Schumaker K.S."/>
            <person name="Wang X."/>
        </authorList>
    </citation>
    <scope>NUCLEOTIDE SEQUENCE [LARGE SCALE GENOMIC DNA]</scope>
</reference>
<feature type="transmembrane region" description="Helical" evidence="11">
    <location>
        <begin position="320"/>
        <end position="344"/>
    </location>
</feature>
<dbReference type="PANTHER" id="PTHR31269:SF59">
    <property type="entry name" value="S-TYPE ANION CHANNEL SLAH4"/>
    <property type="match status" value="1"/>
</dbReference>
<feature type="transmembrane region" description="Helical" evidence="11">
    <location>
        <begin position="140"/>
        <end position="161"/>
    </location>
</feature>
<dbReference type="GO" id="GO:0005886">
    <property type="term" value="C:plasma membrane"/>
    <property type="evidence" value="ECO:0007669"/>
    <property type="project" value="UniProtKB-SubCell"/>
</dbReference>
<evidence type="ECO:0000256" key="10">
    <source>
        <dbReference type="ARBA" id="ARBA00054248"/>
    </source>
</evidence>
<dbReference type="FunFam" id="1.50.10.150:FF:000003">
    <property type="entry name" value="S-type anion channel SLAH1"/>
    <property type="match status" value="1"/>
</dbReference>
<keyword evidence="13" id="KW-1185">Reference proteome</keyword>
<dbReference type="InterPro" id="IPR030183">
    <property type="entry name" value="SLAC/SLAH"/>
</dbReference>
<dbReference type="OrthoDB" id="1867618at2759"/>
<dbReference type="Pfam" id="PF03595">
    <property type="entry name" value="SLAC1"/>
    <property type="match status" value="1"/>
</dbReference>
<proteinExistence type="inferred from homology"/>
<evidence type="ECO:0000313" key="13">
    <source>
        <dbReference type="Proteomes" id="UP000030689"/>
    </source>
</evidence>
<dbReference type="Gramene" id="ESQ29198">
    <property type="protein sequence ID" value="ESQ29198"/>
    <property type="gene ID" value="EUTSA_v10023540mg"/>
</dbReference>
<organism evidence="12 13">
    <name type="scientific">Eutrema salsugineum</name>
    <name type="common">Saltwater cress</name>
    <name type="synonym">Sisymbrium salsugineum</name>
    <dbReference type="NCBI Taxonomy" id="72664"/>
    <lineage>
        <taxon>Eukaryota</taxon>
        <taxon>Viridiplantae</taxon>
        <taxon>Streptophyta</taxon>
        <taxon>Embryophyta</taxon>
        <taxon>Tracheophyta</taxon>
        <taxon>Spermatophyta</taxon>
        <taxon>Magnoliopsida</taxon>
        <taxon>eudicotyledons</taxon>
        <taxon>Gunneridae</taxon>
        <taxon>Pentapetalae</taxon>
        <taxon>rosids</taxon>
        <taxon>malvids</taxon>
        <taxon>Brassicales</taxon>
        <taxon>Brassicaceae</taxon>
        <taxon>Eutremeae</taxon>
        <taxon>Eutrema</taxon>
    </lineage>
</organism>
<evidence type="ECO:0000256" key="11">
    <source>
        <dbReference type="SAM" id="Phobius"/>
    </source>
</evidence>
<evidence type="ECO:0000256" key="3">
    <source>
        <dbReference type="ARBA" id="ARBA00011233"/>
    </source>
</evidence>
<accession>V4KPB4</accession>
<evidence type="ECO:0000256" key="7">
    <source>
        <dbReference type="ARBA" id="ARBA00022989"/>
    </source>
</evidence>
<feature type="transmembrane region" description="Helical" evidence="11">
    <location>
        <begin position="233"/>
        <end position="255"/>
    </location>
</feature>
<comment type="similarity">
    <text evidence="2">Belongs to the SLAC1 S-type anion channel family.</text>
</comment>
<evidence type="ECO:0000256" key="5">
    <source>
        <dbReference type="ARBA" id="ARBA00022475"/>
    </source>
</evidence>
<gene>
    <name evidence="12" type="ORF">EUTSA_v10023540mg</name>
</gene>
<evidence type="ECO:0000313" key="12">
    <source>
        <dbReference type="EMBL" id="ESQ29198.1"/>
    </source>
</evidence>
<feature type="transmembrane region" description="Helical" evidence="11">
    <location>
        <begin position="202"/>
        <end position="221"/>
    </location>
</feature>
<feature type="transmembrane region" description="Helical" evidence="11">
    <location>
        <begin position="261"/>
        <end position="283"/>
    </location>
</feature>
<keyword evidence="4" id="KW-0813">Transport</keyword>